<dbReference type="OrthoDB" id="2664977at2759"/>
<evidence type="ECO:0000256" key="1">
    <source>
        <dbReference type="SAM" id="MobiDB-lite"/>
    </source>
</evidence>
<dbReference type="OMA" id="ECGANTH"/>
<dbReference type="RefSeq" id="XP_007769595.1">
    <property type="nucleotide sequence ID" value="XM_007771405.1"/>
</dbReference>
<sequence>MSPERPCLLCTSATVSPNTYLNIRTTHDLHIRGRPCTKPRSDSAATPRSRPPSPPTFGQPQGHCRYYAPAQRPPDIRIHLGHNPHRPSYLVGTTLPCSSGHEYLTLIERDGQTDDLATPSIQLWLTPAHARSPRTLLSPLPRRPPALRITYTRSSPYGDTTSPGTKPIISPSPGTHPPPSSPMNILTARSWSRHHYPTYGDVSAYATQSHTTTLAADRLTSSTGSTLAADAVPTSPIDDDLIAAKKARSSTLEGENVAVSTPSLCPMIVPNTLPVQPASGVARTTATIRPLRGARRAQPAPEAIVNGVVLSITDNVADSANRFAPLLALGEGDPTNLDLPTPAAPPSSPELALAHTTHPDVHATPAIVYLGTSVVSPARPTHLLSSAANAATGHPLAVQVKEEPLPDHSMSKRPFTAAGILVDSPMMNISDATSPGPEDYHILEGDEVEPPLTHMAPGGTIYTSEPPEGWAITYLGYLPSHGQDVDQVKVWDGLHGNKVWFYTSNPRYEENATRTVALSRQAVAGRLGMVGKEVMIGVPTPATNTPSNGRHPFPHCYMLNLPRKWMIQVLLCQRVLCTKEITLFFVPWTPRRPGYLGTVEGFALGADPDEVSSALAEIKFFLRANQEAAVYLEEHMHLPDPQAYTRVVDSITITAVRIFGEGGKPLVVFNVICHDLPDLSVLDFQGWTSIIRTTVFTSTFFGRGSFRTGTRQFICTFCRSFDHPTGLCPFPLAPGWLGPQRAQDSAAATGMFISAGPSAPAPASTATKTGNARTGNGKGRGGKGRNRRL</sequence>
<dbReference type="GeneID" id="19203315"/>
<dbReference type="AlphaFoldDB" id="A0A5M3MNH6"/>
<comment type="caution">
    <text evidence="2">The sequence shown here is derived from an EMBL/GenBank/DDBJ whole genome shotgun (WGS) entry which is preliminary data.</text>
</comment>
<name>A0A5M3MNH6_CONPW</name>
<evidence type="ECO:0000313" key="2">
    <source>
        <dbReference type="EMBL" id="EIW80718.1"/>
    </source>
</evidence>
<proteinExistence type="predicted"/>
<dbReference type="Proteomes" id="UP000053558">
    <property type="component" value="Unassembled WGS sequence"/>
</dbReference>
<gene>
    <name evidence="2" type="ORF">CONPUDRAFT_154725</name>
</gene>
<protein>
    <submittedName>
        <fullName evidence="2">Uncharacterized protein</fullName>
    </submittedName>
</protein>
<dbReference type="EMBL" id="JH711579">
    <property type="protein sequence ID" value="EIW80718.1"/>
    <property type="molecule type" value="Genomic_DNA"/>
</dbReference>
<keyword evidence="3" id="KW-1185">Reference proteome</keyword>
<feature type="compositionally biased region" description="Polar residues" evidence="1">
    <location>
        <begin position="151"/>
        <end position="164"/>
    </location>
</feature>
<feature type="region of interest" description="Disordered" evidence="1">
    <location>
        <begin position="31"/>
        <end position="62"/>
    </location>
</feature>
<accession>A0A5M3MNH6</accession>
<evidence type="ECO:0000313" key="3">
    <source>
        <dbReference type="Proteomes" id="UP000053558"/>
    </source>
</evidence>
<feature type="region of interest" description="Disordered" evidence="1">
    <location>
        <begin position="151"/>
        <end position="181"/>
    </location>
</feature>
<reference evidence="3" key="1">
    <citation type="journal article" date="2012" name="Science">
        <title>The Paleozoic origin of enzymatic lignin decomposition reconstructed from 31 fungal genomes.</title>
        <authorList>
            <person name="Floudas D."/>
            <person name="Binder M."/>
            <person name="Riley R."/>
            <person name="Barry K."/>
            <person name="Blanchette R.A."/>
            <person name="Henrissat B."/>
            <person name="Martinez A.T."/>
            <person name="Otillar R."/>
            <person name="Spatafora J.W."/>
            <person name="Yadav J.S."/>
            <person name="Aerts A."/>
            <person name="Benoit I."/>
            <person name="Boyd A."/>
            <person name="Carlson A."/>
            <person name="Copeland A."/>
            <person name="Coutinho P.M."/>
            <person name="de Vries R.P."/>
            <person name="Ferreira P."/>
            <person name="Findley K."/>
            <person name="Foster B."/>
            <person name="Gaskell J."/>
            <person name="Glotzer D."/>
            <person name="Gorecki P."/>
            <person name="Heitman J."/>
            <person name="Hesse C."/>
            <person name="Hori C."/>
            <person name="Igarashi K."/>
            <person name="Jurgens J.A."/>
            <person name="Kallen N."/>
            <person name="Kersten P."/>
            <person name="Kohler A."/>
            <person name="Kuees U."/>
            <person name="Kumar T.K.A."/>
            <person name="Kuo A."/>
            <person name="LaButti K."/>
            <person name="Larrondo L.F."/>
            <person name="Lindquist E."/>
            <person name="Ling A."/>
            <person name="Lombard V."/>
            <person name="Lucas S."/>
            <person name="Lundell T."/>
            <person name="Martin R."/>
            <person name="McLaughlin D.J."/>
            <person name="Morgenstern I."/>
            <person name="Morin E."/>
            <person name="Murat C."/>
            <person name="Nagy L.G."/>
            <person name="Nolan M."/>
            <person name="Ohm R.A."/>
            <person name="Patyshakuliyeva A."/>
            <person name="Rokas A."/>
            <person name="Ruiz-Duenas F.J."/>
            <person name="Sabat G."/>
            <person name="Salamov A."/>
            <person name="Samejima M."/>
            <person name="Schmutz J."/>
            <person name="Slot J.C."/>
            <person name="St John F."/>
            <person name="Stenlid J."/>
            <person name="Sun H."/>
            <person name="Sun S."/>
            <person name="Syed K."/>
            <person name="Tsang A."/>
            <person name="Wiebenga A."/>
            <person name="Young D."/>
            <person name="Pisabarro A."/>
            <person name="Eastwood D.C."/>
            <person name="Martin F."/>
            <person name="Cullen D."/>
            <person name="Grigoriev I.V."/>
            <person name="Hibbett D.S."/>
        </authorList>
    </citation>
    <scope>NUCLEOTIDE SEQUENCE [LARGE SCALE GENOMIC DNA]</scope>
    <source>
        <strain evidence="3">RWD-64-598 SS2</strain>
    </source>
</reference>
<dbReference type="KEGG" id="cput:CONPUDRAFT_154725"/>
<organism evidence="2 3">
    <name type="scientific">Coniophora puteana (strain RWD-64-598)</name>
    <name type="common">Brown rot fungus</name>
    <dbReference type="NCBI Taxonomy" id="741705"/>
    <lineage>
        <taxon>Eukaryota</taxon>
        <taxon>Fungi</taxon>
        <taxon>Dikarya</taxon>
        <taxon>Basidiomycota</taxon>
        <taxon>Agaricomycotina</taxon>
        <taxon>Agaricomycetes</taxon>
        <taxon>Agaricomycetidae</taxon>
        <taxon>Boletales</taxon>
        <taxon>Coniophorineae</taxon>
        <taxon>Coniophoraceae</taxon>
        <taxon>Coniophora</taxon>
    </lineage>
</organism>
<feature type="compositionally biased region" description="Low complexity" evidence="1">
    <location>
        <begin position="757"/>
        <end position="775"/>
    </location>
</feature>
<feature type="compositionally biased region" description="Basic residues" evidence="1">
    <location>
        <begin position="780"/>
        <end position="789"/>
    </location>
</feature>
<feature type="region of interest" description="Disordered" evidence="1">
    <location>
        <begin position="757"/>
        <end position="789"/>
    </location>
</feature>